<sequence length="365" mass="41196">MSRYQCERCQMEIGFQGVCWKCSSREKRESYEQLTTDQLQLKLQTIIERIEEVEKWKEIYDDFNGLLAYHDINLAEVAEAALQKNIYYPGTLYRDATKVVQEEIISRLLQPDCPSQDASSMMLCLAASGGDRVVEVFAQLEKEPLPWQSNLYVGPAIYAQESSWGFNRSGQAVQLHYDTCFAMLPDGDGDAAAAAGRLRQDDYCSDCGCQMIDILRLDGRDDRFSFLNVTGVLAIPVCPNCCMMHETNYVRYDAYGNCTLMKQESSGEKNYVSAADLQAMDQMKLTLTATSLPKYYACGGDEVITIGGVPEWIQDAQFDSCPDCEERMTFFAAVPWSTLYDSAEGTLYIEHCPNCRTIGMHHQQT</sequence>
<evidence type="ECO:0000313" key="2">
    <source>
        <dbReference type="Proteomes" id="UP001597362"/>
    </source>
</evidence>
<gene>
    <name evidence="1" type="ORF">ACFSJH_15520</name>
</gene>
<dbReference type="RefSeq" id="WP_377774020.1">
    <property type="nucleotide sequence ID" value="NZ_JBHUHO010000035.1"/>
</dbReference>
<organism evidence="1 2">
    <name type="scientific">Paenibacillus yanchengensis</name>
    <dbReference type="NCBI Taxonomy" id="2035833"/>
    <lineage>
        <taxon>Bacteria</taxon>
        <taxon>Bacillati</taxon>
        <taxon>Bacillota</taxon>
        <taxon>Bacilli</taxon>
        <taxon>Bacillales</taxon>
        <taxon>Paenibacillaceae</taxon>
        <taxon>Paenibacillus</taxon>
    </lineage>
</organism>
<evidence type="ECO:0000313" key="1">
    <source>
        <dbReference type="EMBL" id="MFD2117139.1"/>
    </source>
</evidence>
<reference evidence="2" key="1">
    <citation type="journal article" date="2019" name="Int. J. Syst. Evol. Microbiol.">
        <title>The Global Catalogue of Microorganisms (GCM) 10K type strain sequencing project: providing services to taxonomists for standard genome sequencing and annotation.</title>
        <authorList>
            <consortium name="The Broad Institute Genomics Platform"/>
            <consortium name="The Broad Institute Genome Sequencing Center for Infectious Disease"/>
            <person name="Wu L."/>
            <person name="Ma J."/>
        </authorList>
    </citation>
    <scope>NUCLEOTIDE SEQUENCE [LARGE SCALE GENOMIC DNA]</scope>
    <source>
        <strain evidence="2">GH52</strain>
    </source>
</reference>
<dbReference type="Proteomes" id="UP001597362">
    <property type="component" value="Unassembled WGS sequence"/>
</dbReference>
<evidence type="ECO:0008006" key="3">
    <source>
        <dbReference type="Google" id="ProtNLM"/>
    </source>
</evidence>
<keyword evidence="2" id="KW-1185">Reference proteome</keyword>
<accession>A0ABW4YNS4</accession>
<comment type="caution">
    <text evidence="1">The sequence shown here is derived from an EMBL/GenBank/DDBJ whole genome shotgun (WGS) entry which is preliminary data.</text>
</comment>
<protein>
    <recommendedName>
        <fullName evidence="3">DUF1963 domain-containing protein</fullName>
    </recommendedName>
</protein>
<name>A0ABW4YNS4_9BACL</name>
<proteinExistence type="predicted"/>
<dbReference type="EMBL" id="JBHUHO010000035">
    <property type="protein sequence ID" value="MFD2117139.1"/>
    <property type="molecule type" value="Genomic_DNA"/>
</dbReference>